<evidence type="ECO:0000313" key="1">
    <source>
        <dbReference type="EMBL" id="SFB08418.1"/>
    </source>
</evidence>
<dbReference type="PANTHER" id="PTHR45856:SF24">
    <property type="entry name" value="FUNGAL LIPASE-LIKE DOMAIN-CONTAINING PROTEIN"/>
    <property type="match status" value="1"/>
</dbReference>
<sequence>MQPITLLRAADLMQQFYSSPNRPDVVEGIDINGVQAYYTREGVLIIPGTNEFSDWFEFNFDLFNRSPGESHGFEVVSGDSGARYHAGFLEHARMVYAFAKPLRPKLIVGHSLGAASAQIVGSSLGIPTVAFASPRVVRQRTGIGNEHHVINLCRTDDFVTQVPPGLLGFRHIGKVYWMNPDGLNFYEDHRIAEYIDIMCEARIKPHLPEFWPEIAA</sequence>
<dbReference type="EMBL" id="FOJU01000004">
    <property type="protein sequence ID" value="SFB08418.1"/>
    <property type="molecule type" value="Genomic_DNA"/>
</dbReference>
<name>A0A1I0Y7G6_9RHOB</name>
<dbReference type="AlphaFoldDB" id="A0A1I0Y7G6"/>
<dbReference type="OrthoDB" id="7857012at2"/>
<dbReference type="InterPro" id="IPR051218">
    <property type="entry name" value="Sec_MonoDiacylglyc_Lipase"/>
</dbReference>
<dbReference type="PANTHER" id="PTHR45856">
    <property type="entry name" value="ALPHA/BETA-HYDROLASES SUPERFAMILY PROTEIN"/>
    <property type="match status" value="1"/>
</dbReference>
<dbReference type="RefSeq" id="WP_092065997.1">
    <property type="nucleotide sequence ID" value="NZ_FOJU01000004.1"/>
</dbReference>
<proteinExistence type="predicted"/>
<protein>
    <submittedName>
        <fullName evidence="1">Lipase (Class 3)</fullName>
    </submittedName>
</protein>
<dbReference type="InterPro" id="IPR029058">
    <property type="entry name" value="AB_hydrolase_fold"/>
</dbReference>
<dbReference type="Proteomes" id="UP000198796">
    <property type="component" value="Unassembled WGS sequence"/>
</dbReference>
<organism evidence="1 2">
    <name type="scientific">Poseidonocella pacifica</name>
    <dbReference type="NCBI Taxonomy" id="871651"/>
    <lineage>
        <taxon>Bacteria</taxon>
        <taxon>Pseudomonadati</taxon>
        <taxon>Pseudomonadota</taxon>
        <taxon>Alphaproteobacteria</taxon>
        <taxon>Rhodobacterales</taxon>
        <taxon>Roseobacteraceae</taxon>
        <taxon>Poseidonocella</taxon>
    </lineage>
</organism>
<keyword evidence="2" id="KW-1185">Reference proteome</keyword>
<accession>A0A1I0Y7G6</accession>
<gene>
    <name evidence="1" type="ORF">SAMN05421688_2829</name>
</gene>
<evidence type="ECO:0000313" key="2">
    <source>
        <dbReference type="Proteomes" id="UP000198796"/>
    </source>
</evidence>
<dbReference type="Gene3D" id="3.40.50.1820">
    <property type="entry name" value="alpha/beta hydrolase"/>
    <property type="match status" value="1"/>
</dbReference>
<dbReference type="SUPFAM" id="SSF53474">
    <property type="entry name" value="alpha/beta-Hydrolases"/>
    <property type="match status" value="1"/>
</dbReference>
<dbReference type="STRING" id="871651.SAMN05421688_2829"/>
<reference evidence="1 2" key="1">
    <citation type="submission" date="2016-10" db="EMBL/GenBank/DDBJ databases">
        <authorList>
            <person name="de Groot N.N."/>
        </authorList>
    </citation>
    <scope>NUCLEOTIDE SEQUENCE [LARGE SCALE GENOMIC DNA]</scope>
    <source>
        <strain evidence="1 2">DSM 29316</strain>
    </source>
</reference>